<dbReference type="Pfam" id="PF10670">
    <property type="entry name" value="DUF4198"/>
    <property type="match status" value="1"/>
</dbReference>
<sequence>MKKLIALTVLLLTTANSFAHYLWIETKVSGSIGQEHVVKVHMGEYTYGVVEEVQGEAFQGVKNFTLWAVSPSGKKIPLSTTAQKDHYKAVFTPEENGVYTLLLNNDQIDVIDYSEYDFGIFKTHYHAVANVSVGEAQNDTATQNENGITVKRIVTADDQVKLQLLFKGQPLAKSEVKLFVKDLWSKTLETDQDGFIEFGLPWDTKYILEATHQEEVPGTYKGEDYEFVWHCVTYCIPA</sequence>
<dbReference type="EMBL" id="AMSG01000009">
    <property type="protein sequence ID" value="EKF55242.1"/>
    <property type="molecule type" value="Genomic_DNA"/>
</dbReference>
<feature type="signal peptide" evidence="1">
    <location>
        <begin position="1"/>
        <end position="19"/>
    </location>
</feature>
<keyword evidence="3" id="KW-1185">Reference proteome</keyword>
<keyword evidence="2" id="KW-0812">Transmembrane</keyword>
<dbReference type="AlphaFoldDB" id="K2QKM6"/>
<comment type="caution">
    <text evidence="2">The sequence shown here is derived from an EMBL/GenBank/DDBJ whole genome shotgun (WGS) entry which is preliminary data.</text>
</comment>
<keyword evidence="2" id="KW-0472">Membrane</keyword>
<reference evidence="2 3" key="1">
    <citation type="journal article" date="2012" name="J. Bacteriol.">
        <title>Genome Sequence of Galbibacter marinum Type Strain ck-I2-15.</title>
        <authorList>
            <person name="Lai Q."/>
            <person name="Li C."/>
            <person name="Shao Z."/>
        </authorList>
    </citation>
    <scope>NUCLEOTIDE SEQUENCE [LARGE SCALE GENOMIC DNA]</scope>
    <source>
        <strain evidence="3">ck-I2-15</strain>
    </source>
</reference>
<dbReference type="InterPro" id="IPR019613">
    <property type="entry name" value="DUF4198"/>
</dbReference>
<dbReference type="PATRIC" id="fig|555500.3.peg.1732"/>
<dbReference type="RefSeq" id="WP_008991526.1">
    <property type="nucleotide sequence ID" value="NZ_AMSG01000009.1"/>
</dbReference>
<dbReference type="STRING" id="555500.I215_08356"/>
<name>K2QKM6_9FLAO</name>
<dbReference type="OrthoDB" id="1148550at2"/>
<accession>K2QKM6</accession>
<dbReference type="Proteomes" id="UP000007364">
    <property type="component" value="Unassembled WGS sequence"/>
</dbReference>
<evidence type="ECO:0000313" key="2">
    <source>
        <dbReference type="EMBL" id="EKF55242.1"/>
    </source>
</evidence>
<feature type="chain" id="PRO_5003866150" evidence="1">
    <location>
        <begin position="20"/>
        <end position="238"/>
    </location>
</feature>
<organism evidence="2 3">
    <name type="scientific">Galbibacter marinus</name>
    <dbReference type="NCBI Taxonomy" id="555500"/>
    <lineage>
        <taxon>Bacteria</taxon>
        <taxon>Pseudomonadati</taxon>
        <taxon>Bacteroidota</taxon>
        <taxon>Flavobacteriia</taxon>
        <taxon>Flavobacteriales</taxon>
        <taxon>Flavobacteriaceae</taxon>
        <taxon>Galbibacter</taxon>
    </lineage>
</organism>
<evidence type="ECO:0000256" key="1">
    <source>
        <dbReference type="SAM" id="SignalP"/>
    </source>
</evidence>
<proteinExistence type="predicted"/>
<keyword evidence="1" id="KW-0732">Signal</keyword>
<dbReference type="eggNOG" id="COG5266">
    <property type="taxonomic scope" value="Bacteria"/>
</dbReference>
<gene>
    <name evidence="2" type="ORF">I215_08356</name>
</gene>
<evidence type="ECO:0000313" key="3">
    <source>
        <dbReference type="Proteomes" id="UP000007364"/>
    </source>
</evidence>
<protein>
    <submittedName>
        <fullName evidence="2">Nickel transport complex transmembrane protein NikM</fullName>
    </submittedName>
</protein>